<keyword evidence="3" id="KW-1185">Reference proteome</keyword>
<dbReference type="SUPFAM" id="SSF54001">
    <property type="entry name" value="Cysteine proteinases"/>
    <property type="match status" value="1"/>
</dbReference>
<evidence type="ECO:0000313" key="3">
    <source>
        <dbReference type="Proteomes" id="UP001144372"/>
    </source>
</evidence>
<dbReference type="Pfam" id="PF01841">
    <property type="entry name" value="Transglut_core"/>
    <property type="match status" value="1"/>
</dbReference>
<organism evidence="2 3">
    <name type="scientific">Desulforhabdus amnigena</name>
    <dbReference type="NCBI Taxonomy" id="40218"/>
    <lineage>
        <taxon>Bacteria</taxon>
        <taxon>Pseudomonadati</taxon>
        <taxon>Thermodesulfobacteriota</taxon>
        <taxon>Syntrophobacteria</taxon>
        <taxon>Syntrophobacterales</taxon>
        <taxon>Syntrophobacteraceae</taxon>
        <taxon>Desulforhabdus</taxon>
    </lineage>
</organism>
<dbReference type="Gene3D" id="3.10.620.30">
    <property type="match status" value="1"/>
</dbReference>
<accession>A0A9W6FWB5</accession>
<feature type="domain" description="Transglutaminase-like" evidence="1">
    <location>
        <begin position="94"/>
        <end position="166"/>
    </location>
</feature>
<dbReference type="InterPro" id="IPR002931">
    <property type="entry name" value="Transglutaminase-like"/>
</dbReference>
<evidence type="ECO:0000313" key="2">
    <source>
        <dbReference type="EMBL" id="GLI36096.1"/>
    </source>
</evidence>
<name>A0A9W6FWB5_9BACT</name>
<proteinExistence type="predicted"/>
<comment type="caution">
    <text evidence="2">The sequence shown here is derived from an EMBL/GenBank/DDBJ whole genome shotgun (WGS) entry which is preliminary data.</text>
</comment>
<dbReference type="InterPro" id="IPR038765">
    <property type="entry name" value="Papain-like_cys_pep_sf"/>
</dbReference>
<dbReference type="AlphaFoldDB" id="A0A9W6FWB5"/>
<evidence type="ECO:0000259" key="1">
    <source>
        <dbReference type="SMART" id="SM00460"/>
    </source>
</evidence>
<dbReference type="SMART" id="SM00460">
    <property type="entry name" value="TGc"/>
    <property type="match status" value="1"/>
</dbReference>
<gene>
    <name evidence="2" type="ORF">DAMNIGENAA_35290</name>
</gene>
<protein>
    <recommendedName>
        <fullName evidence="1">Transglutaminase-like domain-containing protein</fullName>
    </recommendedName>
</protein>
<dbReference type="EMBL" id="BSDR01000001">
    <property type="protein sequence ID" value="GLI36096.1"/>
    <property type="molecule type" value="Genomic_DNA"/>
</dbReference>
<dbReference type="Proteomes" id="UP001144372">
    <property type="component" value="Unassembled WGS sequence"/>
</dbReference>
<sequence>MGRVFPFALKVILMEILLMDNKKETNPEHLSFLAATAMIDKDHPEIRAYAQRVVQRTEDPVEQAVRLYLAVRDEIRYDPYTPFHRPVHYRASSILKRKRGFCIPKASLLCALSRACHIPCRLGFASVKNHLATPQLLDFLGSDLFVYHAFVEFYLEGKWVKATPAFNRELCELHKVPPLEFNGREDSLFQPYNLENQKYMEYVEVIGSYADVPLQEILSAWESTYGKERVQQWIKMYEEKDSDFYQDFYEESILRYGP</sequence>
<dbReference type="PANTHER" id="PTHR33490">
    <property type="entry name" value="BLR5614 PROTEIN-RELATED"/>
    <property type="match status" value="1"/>
</dbReference>
<reference evidence="2" key="1">
    <citation type="submission" date="2022-12" db="EMBL/GenBank/DDBJ databases">
        <title>Reference genome sequencing for broad-spectrum identification of bacterial and archaeal isolates by mass spectrometry.</title>
        <authorList>
            <person name="Sekiguchi Y."/>
            <person name="Tourlousse D.M."/>
        </authorList>
    </citation>
    <scope>NUCLEOTIDE SEQUENCE</scope>
    <source>
        <strain evidence="2">ASRB1</strain>
    </source>
</reference>
<dbReference type="PANTHER" id="PTHR33490:SF3">
    <property type="entry name" value="CONSERVED INTEGRAL MEMBRANE PROTEIN"/>
    <property type="match status" value="1"/>
</dbReference>